<dbReference type="RefSeq" id="WP_111494517.1">
    <property type="nucleotide sequence ID" value="NZ_CP031264.1"/>
</dbReference>
<reference evidence="2" key="1">
    <citation type="submission" date="2018-07" db="EMBL/GenBank/DDBJ databases">
        <title>Streptacidiphilus bronchialis DSM 106435 chromosome.</title>
        <authorList>
            <person name="Batra D."/>
            <person name="Gulvik C.A."/>
        </authorList>
    </citation>
    <scope>NUCLEOTIDE SEQUENCE [LARGE SCALE GENOMIC DNA]</scope>
    <source>
        <strain evidence="2">DSM 106435</strain>
    </source>
</reference>
<protein>
    <submittedName>
        <fullName evidence="1">Uncharacterized protein</fullName>
    </submittedName>
</protein>
<sequence length="120" mass="13604">MKLWRRRSRLPSPADDAASVARLMEQWLDDTARSGLRAGEAADLRDRWSRLGRLAPGEAQRFADWARERARVTLAEMTGGDGPLVRPASPEEFERARIEALAMAETHQAMERWLRAEGYA</sequence>
<dbReference type="Proteomes" id="UP000249340">
    <property type="component" value="Chromosome"/>
</dbReference>
<evidence type="ECO:0000313" key="2">
    <source>
        <dbReference type="Proteomes" id="UP000249340"/>
    </source>
</evidence>
<gene>
    <name evidence="1" type="ORF">C7M71_027945</name>
</gene>
<proteinExistence type="predicted"/>
<name>A0A345T3U6_9ACTN</name>
<evidence type="ECO:0000313" key="1">
    <source>
        <dbReference type="EMBL" id="AXI80651.1"/>
    </source>
</evidence>
<dbReference type="AlphaFoldDB" id="A0A345T3U6"/>
<dbReference type="KEGG" id="stri:C7M71_027945"/>
<dbReference type="OrthoDB" id="5193006at2"/>
<accession>A0A345T3U6</accession>
<keyword evidence="2" id="KW-1185">Reference proteome</keyword>
<organism evidence="1 2">
    <name type="scientific">Peterkaempfera bronchialis</name>
    <dbReference type="NCBI Taxonomy" id="2126346"/>
    <lineage>
        <taxon>Bacteria</taxon>
        <taxon>Bacillati</taxon>
        <taxon>Actinomycetota</taxon>
        <taxon>Actinomycetes</taxon>
        <taxon>Kitasatosporales</taxon>
        <taxon>Streptomycetaceae</taxon>
        <taxon>Peterkaempfera</taxon>
    </lineage>
</organism>
<dbReference type="EMBL" id="CP031264">
    <property type="protein sequence ID" value="AXI80651.1"/>
    <property type="molecule type" value="Genomic_DNA"/>
</dbReference>